<comment type="caution">
    <text evidence="3">The sequence shown here is derived from an EMBL/GenBank/DDBJ whole genome shotgun (WGS) entry which is preliminary data.</text>
</comment>
<dbReference type="Proteomes" id="UP001597502">
    <property type="component" value="Unassembled WGS sequence"/>
</dbReference>
<evidence type="ECO:0000313" key="3">
    <source>
        <dbReference type="EMBL" id="MFD2759984.1"/>
    </source>
</evidence>
<dbReference type="EMBL" id="JBHUNA010000005">
    <property type="protein sequence ID" value="MFD2759984.1"/>
    <property type="molecule type" value="Genomic_DNA"/>
</dbReference>
<dbReference type="InterPro" id="IPR053145">
    <property type="entry name" value="AB_hydrolase_Est10"/>
</dbReference>
<dbReference type="RefSeq" id="WP_382391019.1">
    <property type="nucleotide sequence ID" value="NZ_JBHUNA010000005.1"/>
</dbReference>
<accession>A0ABW5V583</accession>
<sequence length="432" mass="46926">MLVKKTVCFLLTVVIFVAFFTACSDDAGDNDKETADVSGKWTGSIDVPGQSLDIIVQFQKKEEWAGTISIPVQGISDYPFSSVTVNGQDVSFFMEVQGQQLAFDGKWSDGTIKGDFSQSGQSFPFQLTKGDLVQEGDGNFLSVKTNEGSLYGELETPEGDGPFPVMLIIPGSGPTDRNGNSGGIQGKNNSLKMLAEDLAKSGIASLRYDKRGVGKNLEAAIPEKELRFDQFVDDAAAWTELLSEDDSFSKVGIIGHSQGSLVGMLAAQNGNADAFISLAGAGRSIDNVLYEQLKAQLSDDSLKNAKDILEKLKQGEKVQQINKELQGLFRPSVQAFMASWMDYDPRKEIAELDIPVLLVGGGRDLQVPVSEAELLQESRPNAEMLILEKMNHVLKEAPEDEQGNRETYGNPELPLADGLMEGIMAFLTENDF</sequence>
<dbReference type="PANTHER" id="PTHR43265">
    <property type="entry name" value="ESTERASE ESTD"/>
    <property type="match status" value="1"/>
</dbReference>
<dbReference type="PANTHER" id="PTHR43265:SF1">
    <property type="entry name" value="ESTERASE ESTD"/>
    <property type="match status" value="1"/>
</dbReference>
<dbReference type="Pfam" id="PF12146">
    <property type="entry name" value="Hydrolase_4"/>
    <property type="match status" value="1"/>
</dbReference>
<dbReference type="Gene3D" id="3.40.50.1820">
    <property type="entry name" value="alpha/beta hydrolase"/>
    <property type="match status" value="1"/>
</dbReference>
<feature type="chain" id="PRO_5046441005" evidence="1">
    <location>
        <begin position="25"/>
        <end position="432"/>
    </location>
</feature>
<gene>
    <name evidence="3" type="ORF">ACFSUO_03165</name>
</gene>
<evidence type="ECO:0000256" key="1">
    <source>
        <dbReference type="SAM" id="SignalP"/>
    </source>
</evidence>
<dbReference type="PROSITE" id="PS51257">
    <property type="entry name" value="PROKAR_LIPOPROTEIN"/>
    <property type="match status" value="1"/>
</dbReference>
<keyword evidence="4" id="KW-1185">Reference proteome</keyword>
<feature type="signal peptide" evidence="1">
    <location>
        <begin position="1"/>
        <end position="24"/>
    </location>
</feature>
<protein>
    <submittedName>
        <fullName evidence="3">Alpha/beta hydrolase</fullName>
    </submittedName>
</protein>
<organism evidence="3 4">
    <name type="scientific">Lentibacillus juripiscarius</name>
    <dbReference type="NCBI Taxonomy" id="257446"/>
    <lineage>
        <taxon>Bacteria</taxon>
        <taxon>Bacillati</taxon>
        <taxon>Bacillota</taxon>
        <taxon>Bacilli</taxon>
        <taxon>Bacillales</taxon>
        <taxon>Bacillaceae</taxon>
        <taxon>Lentibacillus</taxon>
    </lineage>
</organism>
<dbReference type="InterPro" id="IPR029058">
    <property type="entry name" value="AB_hydrolase_fold"/>
</dbReference>
<evidence type="ECO:0000259" key="2">
    <source>
        <dbReference type="Pfam" id="PF12146"/>
    </source>
</evidence>
<feature type="domain" description="Serine aminopeptidase S33" evidence="2">
    <location>
        <begin position="191"/>
        <end position="392"/>
    </location>
</feature>
<reference evidence="4" key="1">
    <citation type="journal article" date="2019" name="Int. J. Syst. Evol. Microbiol.">
        <title>The Global Catalogue of Microorganisms (GCM) 10K type strain sequencing project: providing services to taxonomists for standard genome sequencing and annotation.</title>
        <authorList>
            <consortium name="The Broad Institute Genomics Platform"/>
            <consortium name="The Broad Institute Genome Sequencing Center for Infectious Disease"/>
            <person name="Wu L."/>
            <person name="Ma J."/>
        </authorList>
    </citation>
    <scope>NUCLEOTIDE SEQUENCE [LARGE SCALE GENOMIC DNA]</scope>
    <source>
        <strain evidence="4">TISTR 1535</strain>
    </source>
</reference>
<dbReference type="InterPro" id="IPR022742">
    <property type="entry name" value="Hydrolase_4"/>
</dbReference>
<keyword evidence="3" id="KW-0378">Hydrolase</keyword>
<dbReference type="GO" id="GO:0016787">
    <property type="term" value="F:hydrolase activity"/>
    <property type="evidence" value="ECO:0007669"/>
    <property type="project" value="UniProtKB-KW"/>
</dbReference>
<dbReference type="SUPFAM" id="SSF53474">
    <property type="entry name" value="alpha/beta-Hydrolases"/>
    <property type="match status" value="1"/>
</dbReference>
<keyword evidence="1" id="KW-0732">Signal</keyword>
<proteinExistence type="predicted"/>
<name>A0ABW5V583_9BACI</name>
<evidence type="ECO:0000313" key="4">
    <source>
        <dbReference type="Proteomes" id="UP001597502"/>
    </source>
</evidence>